<feature type="compositionally biased region" description="Acidic residues" evidence="1">
    <location>
        <begin position="337"/>
        <end position="347"/>
    </location>
</feature>
<feature type="compositionally biased region" description="Acidic residues" evidence="1">
    <location>
        <begin position="43"/>
        <end position="68"/>
    </location>
</feature>
<evidence type="ECO:0000313" key="3">
    <source>
        <dbReference type="EMBL" id="MCT7976134.1"/>
    </source>
</evidence>
<dbReference type="RefSeq" id="WP_261234030.1">
    <property type="nucleotide sequence ID" value="NZ_JAMXFA010000001.1"/>
</dbReference>
<feature type="compositionally biased region" description="Acidic residues" evidence="1">
    <location>
        <begin position="224"/>
        <end position="273"/>
    </location>
</feature>
<feature type="compositionally biased region" description="Acidic residues" evidence="1">
    <location>
        <begin position="174"/>
        <end position="201"/>
    </location>
</feature>
<reference evidence="3 4" key="1">
    <citation type="journal article" date="2022" name="Front. Microbiol.">
        <title>High genomic differentiation and limited gene flow indicate recent cryptic speciation within the genus Laspinema (cyanobacteria).</title>
        <authorList>
            <person name="Stanojkovic A."/>
            <person name="Skoupy S."/>
            <person name="Skaloud P."/>
            <person name="Dvorak P."/>
        </authorList>
    </citation>
    <scope>NUCLEOTIDE SEQUENCE [LARGE SCALE GENOMIC DNA]</scope>
    <source>
        <strain evidence="3 4">D3b</strain>
    </source>
</reference>
<feature type="compositionally biased region" description="Acidic residues" evidence="1">
    <location>
        <begin position="297"/>
        <end position="311"/>
    </location>
</feature>
<sequence length="684" mass="74075">MFNLFSGFTKRSKATGFQAQSKRYQGPAMRLETMRTPSGLVLDDTESTEESGAIEEQDLDWDVTEENSEGVGEFSGEESDSNDGEVVGEGSTETTVGNEELEELPFFDIEPEEAIADGPSSDTEIDAGTNITNNSDTPEEQGEDVEFIETAGEIDENTGDEMAIDPEEEILNETGEEAVEAEEEFETAATDETEIGEEDLDQATNEIETSEETGNHELETVDSQTDETDAEDTQIAEPENIAEEESESDAIETVGEEFETAATDETEIGEEALDQATNEIETSEETGNDQLETVDSQTDETDETDAEDTEIAEPQNIAEEESESDVIAETENNSSNEEIEETDTEESELVANANLSNPQPRFEYGTFTVGQTGEVEVDFLVDGGAYKGQVAIVSLSGMEGLDPSSREFVLEAITRAGSNSELGYIVINDTAEGARFTGRLGEPDFNTGEYQGVKTFMMRPGDEFFLMLVPNGTVQQVLDNPTAGGALRPLFSLATANPNDAYHFGQIADITGDGSAFAWEDIRVDGGSDKDYNDIVLQFRGATGKAALMDDVIAEGKDWRGTELGQAVIEYVKTYVTPESANFDAAIENLLADLESLLDDEADSFDENFDIATDTEVKDDISLADEVAETDVEEEVIAAEDKTAVADEEEVIAAEGETEVVDEVAETDVEEEVIAAGDETEVVD</sequence>
<keyword evidence="4" id="KW-1185">Reference proteome</keyword>
<evidence type="ECO:0000259" key="2">
    <source>
        <dbReference type="Pfam" id="PF13448"/>
    </source>
</evidence>
<feature type="non-terminal residue" evidence="3">
    <location>
        <position position="684"/>
    </location>
</feature>
<organism evidence="3 4">
    <name type="scientific">Laspinema olomoucense D3b</name>
    <dbReference type="NCBI Taxonomy" id="2953688"/>
    <lineage>
        <taxon>Bacteria</taxon>
        <taxon>Bacillati</taxon>
        <taxon>Cyanobacteriota</taxon>
        <taxon>Cyanophyceae</taxon>
        <taxon>Oscillatoriophycideae</taxon>
        <taxon>Oscillatoriales</taxon>
        <taxon>Laspinemataceae</taxon>
        <taxon>Laspinema</taxon>
        <taxon>Laspinema olomoucense</taxon>
    </lineage>
</organism>
<comment type="caution">
    <text evidence="3">The sequence shown here is derived from an EMBL/GenBank/DDBJ whole genome shotgun (WGS) entry which is preliminary data.</text>
</comment>
<evidence type="ECO:0000256" key="1">
    <source>
        <dbReference type="SAM" id="MobiDB-lite"/>
    </source>
</evidence>
<gene>
    <name evidence="3" type="ORF">NG792_00160</name>
</gene>
<evidence type="ECO:0000313" key="4">
    <source>
        <dbReference type="Proteomes" id="UP001525961"/>
    </source>
</evidence>
<dbReference type="Pfam" id="PF13448">
    <property type="entry name" value="DUF4114"/>
    <property type="match status" value="1"/>
</dbReference>
<feature type="region of interest" description="Disordered" evidence="1">
    <location>
        <begin position="114"/>
        <end position="144"/>
    </location>
</feature>
<accession>A0ABT2N0D4</accession>
<name>A0ABT2N0D4_9CYAN</name>
<protein>
    <submittedName>
        <fullName evidence="3">DUF4114 domain-containing protein</fullName>
    </submittedName>
</protein>
<feature type="region of interest" description="Disordered" evidence="1">
    <location>
        <begin position="174"/>
        <end position="347"/>
    </location>
</feature>
<dbReference type="InterPro" id="IPR025193">
    <property type="entry name" value="DUF4114"/>
</dbReference>
<dbReference type="EMBL" id="JAMXFA010000001">
    <property type="protein sequence ID" value="MCT7976134.1"/>
    <property type="molecule type" value="Genomic_DNA"/>
</dbReference>
<proteinExistence type="predicted"/>
<feature type="region of interest" description="Disordered" evidence="1">
    <location>
        <begin position="16"/>
        <end position="101"/>
    </location>
</feature>
<dbReference type="Proteomes" id="UP001525961">
    <property type="component" value="Unassembled WGS sequence"/>
</dbReference>
<feature type="domain" description="DUF4114" evidence="2">
    <location>
        <begin position="458"/>
        <end position="541"/>
    </location>
</feature>
<feature type="compositionally biased region" description="Acidic residues" evidence="1">
    <location>
        <begin position="318"/>
        <end position="328"/>
    </location>
</feature>